<dbReference type="AlphaFoldDB" id="A0AAN6LUU8"/>
<name>A0AAN6LUU8_9PLEO</name>
<evidence type="ECO:0000256" key="1">
    <source>
        <dbReference type="SAM" id="MobiDB-lite"/>
    </source>
</evidence>
<organism evidence="2 3">
    <name type="scientific">Pseudopithomyces chartarum</name>
    <dbReference type="NCBI Taxonomy" id="1892770"/>
    <lineage>
        <taxon>Eukaryota</taxon>
        <taxon>Fungi</taxon>
        <taxon>Dikarya</taxon>
        <taxon>Ascomycota</taxon>
        <taxon>Pezizomycotina</taxon>
        <taxon>Dothideomycetes</taxon>
        <taxon>Pleosporomycetidae</taxon>
        <taxon>Pleosporales</taxon>
        <taxon>Massarineae</taxon>
        <taxon>Didymosphaeriaceae</taxon>
        <taxon>Pseudopithomyces</taxon>
    </lineage>
</organism>
<protein>
    <submittedName>
        <fullName evidence="2">Uncharacterized protein</fullName>
    </submittedName>
</protein>
<evidence type="ECO:0000313" key="3">
    <source>
        <dbReference type="Proteomes" id="UP001280581"/>
    </source>
</evidence>
<proteinExistence type="predicted"/>
<feature type="non-terminal residue" evidence="2">
    <location>
        <position position="118"/>
    </location>
</feature>
<comment type="caution">
    <text evidence="2">The sequence shown here is derived from an EMBL/GenBank/DDBJ whole genome shotgun (WGS) entry which is preliminary data.</text>
</comment>
<gene>
    <name evidence="2" type="ORF">GRF29_96g131287</name>
</gene>
<sequence>MSTEKEETNLPPSYTESLRPHLTSASSASQGQSLLDTLTLTRAATIRTAIHTHILPALSSRAALGLPHSVLALLPSDIPLPAPPEKNDFSFDAYGLEGKKPGEDVQVLGFADAETPTV</sequence>
<keyword evidence="3" id="KW-1185">Reference proteome</keyword>
<reference evidence="2 3" key="1">
    <citation type="submission" date="2021-02" db="EMBL/GenBank/DDBJ databases">
        <title>Genome assembly of Pseudopithomyces chartarum.</title>
        <authorList>
            <person name="Jauregui R."/>
            <person name="Singh J."/>
            <person name="Voisey C."/>
        </authorList>
    </citation>
    <scope>NUCLEOTIDE SEQUENCE [LARGE SCALE GENOMIC DNA]</scope>
    <source>
        <strain evidence="2 3">AGR01</strain>
    </source>
</reference>
<feature type="region of interest" description="Disordered" evidence="1">
    <location>
        <begin position="1"/>
        <end position="32"/>
    </location>
</feature>
<accession>A0AAN6LUU8</accession>
<dbReference type="EMBL" id="WVTA01000008">
    <property type="protein sequence ID" value="KAK3207721.1"/>
    <property type="molecule type" value="Genomic_DNA"/>
</dbReference>
<dbReference type="Proteomes" id="UP001280581">
    <property type="component" value="Unassembled WGS sequence"/>
</dbReference>
<evidence type="ECO:0000313" key="2">
    <source>
        <dbReference type="EMBL" id="KAK3207721.1"/>
    </source>
</evidence>